<protein>
    <submittedName>
        <fullName evidence="1">Uncharacterized protein</fullName>
    </submittedName>
</protein>
<dbReference type="Proteomes" id="UP000239757">
    <property type="component" value="Unassembled WGS sequence"/>
</dbReference>
<sequence>MLGRGGSVALDPLGNMVGSGGSAPGFGRLGKDGNGGEEKGIEGIVVGIVGIEGMFGRGGSVAFGPLGNTVGSGGKDGKGGKEKGIEGIAVGIVGNEGMLGRGGSVAFGPLGNMVGSGGSAPGFGRLRKDGNGGENKVIEGIAVGILGTEGMLGRGGSVAFGPLGNLVGSGGSALGFGNEGMDGFGNDGLGKDGNGGNCGLWVHLGNLVGSGGSALGFGNEGMDGFGNDGLGKDGNGGNVFETNLAFEGVAEGDELLPQHQCLQMTKPSRMLKQSN</sequence>
<dbReference type="EMBL" id="KZ670814">
    <property type="protein sequence ID" value="PPR82525.1"/>
    <property type="molecule type" value="Genomic_DNA"/>
</dbReference>
<evidence type="ECO:0000313" key="1">
    <source>
        <dbReference type="EMBL" id="PPR82525.1"/>
    </source>
</evidence>
<organism evidence="1 2">
    <name type="scientific">Gossypium barbadense</name>
    <name type="common">Sea Island cotton</name>
    <name type="synonym">Hibiscus barbadensis</name>
    <dbReference type="NCBI Taxonomy" id="3634"/>
    <lineage>
        <taxon>Eukaryota</taxon>
        <taxon>Viridiplantae</taxon>
        <taxon>Streptophyta</taxon>
        <taxon>Embryophyta</taxon>
        <taxon>Tracheophyta</taxon>
        <taxon>Spermatophyta</taxon>
        <taxon>Magnoliopsida</taxon>
        <taxon>eudicotyledons</taxon>
        <taxon>Gunneridae</taxon>
        <taxon>Pentapetalae</taxon>
        <taxon>rosids</taxon>
        <taxon>malvids</taxon>
        <taxon>Malvales</taxon>
        <taxon>Malvaceae</taxon>
        <taxon>Malvoideae</taxon>
        <taxon>Gossypium</taxon>
    </lineage>
</organism>
<proteinExistence type="predicted"/>
<gene>
    <name evidence="1" type="ORF">GOBAR_AA38190</name>
</gene>
<dbReference type="OrthoDB" id="1001040at2759"/>
<reference evidence="1 2" key="1">
    <citation type="submission" date="2015-01" db="EMBL/GenBank/DDBJ databases">
        <title>Genome of allotetraploid Gossypium barbadense reveals genomic plasticity and fiber elongation in cotton evolution.</title>
        <authorList>
            <person name="Chen X."/>
            <person name="Liu X."/>
            <person name="Zhao B."/>
            <person name="Zheng H."/>
            <person name="Hu Y."/>
            <person name="Lu G."/>
            <person name="Yang C."/>
            <person name="Chen J."/>
            <person name="Shan C."/>
            <person name="Zhang L."/>
            <person name="Zhou Y."/>
            <person name="Wang L."/>
            <person name="Guo W."/>
            <person name="Bai Y."/>
            <person name="Ruan J."/>
            <person name="Shangguan X."/>
            <person name="Mao Y."/>
            <person name="Jiang J."/>
            <person name="Zhu Y."/>
            <person name="Lei J."/>
            <person name="Kang H."/>
            <person name="Chen S."/>
            <person name="He X."/>
            <person name="Wang R."/>
            <person name="Wang Y."/>
            <person name="Chen J."/>
            <person name="Wang L."/>
            <person name="Yu S."/>
            <person name="Wang B."/>
            <person name="Wei J."/>
            <person name="Song S."/>
            <person name="Lu X."/>
            <person name="Gao Z."/>
            <person name="Gu W."/>
            <person name="Deng X."/>
            <person name="Ma D."/>
            <person name="Wang S."/>
            <person name="Liang W."/>
            <person name="Fang L."/>
            <person name="Cai C."/>
            <person name="Zhu X."/>
            <person name="Zhou B."/>
            <person name="Zhang Y."/>
            <person name="Chen Z."/>
            <person name="Xu S."/>
            <person name="Zhu R."/>
            <person name="Wang S."/>
            <person name="Zhang T."/>
            <person name="Zhao G."/>
        </authorList>
    </citation>
    <scope>NUCLEOTIDE SEQUENCE [LARGE SCALE GENOMIC DNA]</scope>
    <source>
        <strain evidence="2">cv. Xinhai21</strain>
        <tissue evidence="1">Leaf</tissue>
    </source>
</reference>
<accession>A0A2P5VUL2</accession>
<name>A0A2P5VUL2_GOSBA</name>
<dbReference type="AlphaFoldDB" id="A0A2P5VUL2"/>
<evidence type="ECO:0000313" key="2">
    <source>
        <dbReference type="Proteomes" id="UP000239757"/>
    </source>
</evidence>